<dbReference type="PANTHER" id="PTHR10992:SF1002">
    <property type="entry name" value="SALICYLIC ACID-BINDING PROTEIN 2-LIKE"/>
    <property type="match status" value="1"/>
</dbReference>
<dbReference type="STRING" id="3988.B9RZJ1"/>
<keyword evidence="2" id="KW-1185">Reference proteome</keyword>
<dbReference type="Proteomes" id="UP000008311">
    <property type="component" value="Unassembled WGS sequence"/>
</dbReference>
<dbReference type="eggNOG" id="ENOG502QQWN">
    <property type="taxonomic scope" value="Eukaryota"/>
</dbReference>
<gene>
    <name evidence="1" type="ORF">RCOM_0939820</name>
</gene>
<protein>
    <submittedName>
        <fullName evidence="1">Esterase PIR7B, putative</fullName>
        <ecNumber evidence="1">3.1.1.78</ecNumber>
    </submittedName>
</protein>
<dbReference type="InterPro" id="IPR029058">
    <property type="entry name" value="AB_hydrolase_fold"/>
</dbReference>
<dbReference type="PANTHER" id="PTHR10992">
    <property type="entry name" value="METHYLESTERASE FAMILY MEMBER"/>
    <property type="match status" value="1"/>
</dbReference>
<proteinExistence type="predicted"/>
<evidence type="ECO:0000313" key="2">
    <source>
        <dbReference type="Proteomes" id="UP000008311"/>
    </source>
</evidence>
<organism evidence="1 2">
    <name type="scientific">Ricinus communis</name>
    <name type="common">Castor bean</name>
    <dbReference type="NCBI Taxonomy" id="3988"/>
    <lineage>
        <taxon>Eukaryota</taxon>
        <taxon>Viridiplantae</taxon>
        <taxon>Streptophyta</taxon>
        <taxon>Embryophyta</taxon>
        <taxon>Tracheophyta</taxon>
        <taxon>Spermatophyta</taxon>
        <taxon>Magnoliopsida</taxon>
        <taxon>eudicotyledons</taxon>
        <taxon>Gunneridae</taxon>
        <taxon>Pentapetalae</taxon>
        <taxon>rosids</taxon>
        <taxon>fabids</taxon>
        <taxon>Malpighiales</taxon>
        <taxon>Euphorbiaceae</taxon>
        <taxon>Acalyphoideae</taxon>
        <taxon>Acalypheae</taxon>
        <taxon>Ricinus</taxon>
    </lineage>
</organism>
<dbReference type="InParanoid" id="B9RZJ1"/>
<reference evidence="2" key="1">
    <citation type="journal article" date="2010" name="Nat. Biotechnol.">
        <title>Draft genome sequence of the oilseed species Ricinus communis.</title>
        <authorList>
            <person name="Chan A.P."/>
            <person name="Crabtree J."/>
            <person name="Zhao Q."/>
            <person name="Lorenzi H."/>
            <person name="Orvis J."/>
            <person name="Puiu D."/>
            <person name="Melake-Berhan A."/>
            <person name="Jones K.M."/>
            <person name="Redman J."/>
            <person name="Chen G."/>
            <person name="Cahoon E.B."/>
            <person name="Gedil M."/>
            <person name="Stanke M."/>
            <person name="Haas B.J."/>
            <person name="Wortman J.R."/>
            <person name="Fraser-Liggett C.M."/>
            <person name="Ravel J."/>
            <person name="Rabinowicz P.D."/>
        </authorList>
    </citation>
    <scope>NUCLEOTIDE SEQUENCE [LARGE SCALE GENOMIC DNA]</scope>
    <source>
        <strain evidence="2">cv. Hale</strain>
    </source>
</reference>
<name>B9RZJ1_RICCO</name>
<dbReference type="InterPro" id="IPR045889">
    <property type="entry name" value="MES/HNL"/>
</dbReference>
<dbReference type="GO" id="GO:0050529">
    <property type="term" value="F:polyneuridine-aldehyde esterase activity"/>
    <property type="evidence" value="ECO:0007669"/>
    <property type="project" value="UniProtKB-EC"/>
</dbReference>
<dbReference type="Gene3D" id="3.40.50.1820">
    <property type="entry name" value="alpha/beta hydrolase"/>
    <property type="match status" value="1"/>
</dbReference>
<evidence type="ECO:0000313" key="1">
    <source>
        <dbReference type="EMBL" id="EEF43371.1"/>
    </source>
</evidence>
<dbReference type="SUPFAM" id="SSF53474">
    <property type="entry name" value="alpha/beta-Hydrolases"/>
    <property type="match status" value="1"/>
</dbReference>
<sequence length="170" mass="19537">MERFPDKIGVAVFFQCSHARLSFLNFLPLDPIQLFKRLGDPQDSILTFGDDPNYPTSITLGPTFLRTRTYQLSPIEDWTLATTLVRTSPLPSREDFSSGQLNVTKEKYGTVKRVFIISGKELLIPKEFQELMIRENPPNQVEKILGSDHMVMIPKPRELRAILLRIAKKY</sequence>
<dbReference type="EC" id="3.1.1.78" evidence="1"/>
<dbReference type="AlphaFoldDB" id="B9RZJ1"/>
<keyword evidence="1" id="KW-0378">Hydrolase</keyword>
<accession>B9RZJ1</accession>
<dbReference type="EMBL" id="EQ973834">
    <property type="protein sequence ID" value="EEF43371.1"/>
    <property type="molecule type" value="Genomic_DNA"/>
</dbReference>